<evidence type="ECO:0000256" key="6">
    <source>
        <dbReference type="RuleBase" id="RU003718"/>
    </source>
</evidence>
<evidence type="ECO:0000256" key="7">
    <source>
        <dbReference type="RuleBase" id="RU362057"/>
    </source>
</evidence>
<dbReference type="FunFam" id="3.40.50.2000:FF:000020">
    <property type="entry name" value="Glycosyltransferase"/>
    <property type="match status" value="1"/>
</dbReference>
<dbReference type="EMBL" id="CM004404">
    <property type="protein sequence ID" value="OAY23754.1"/>
    <property type="molecule type" value="Genomic_DNA"/>
</dbReference>
<dbReference type="CDD" id="cd03784">
    <property type="entry name" value="GT1_Gtf-like"/>
    <property type="match status" value="1"/>
</dbReference>
<gene>
    <name evidence="8" type="ORF">MANES_18G104600v8</name>
</gene>
<evidence type="ECO:0000256" key="2">
    <source>
        <dbReference type="ARBA" id="ARBA00009995"/>
    </source>
</evidence>
<proteinExistence type="inferred from homology"/>
<evidence type="ECO:0000256" key="3">
    <source>
        <dbReference type="ARBA" id="ARBA00022676"/>
    </source>
</evidence>
<comment type="caution">
    <text evidence="8">The sequence shown here is derived from an EMBL/GenBank/DDBJ whole genome shotgun (WGS) entry which is preliminary data.</text>
</comment>
<dbReference type="InterPro" id="IPR050481">
    <property type="entry name" value="UDP-glycosyltransf_plant"/>
</dbReference>
<comment type="pathway">
    <text evidence="1">Pigment biosynthesis; anthocyanin biosynthesis.</text>
</comment>
<dbReference type="FunFam" id="3.40.50.2000:FF:000095">
    <property type="entry name" value="Glycosyltransferase"/>
    <property type="match status" value="1"/>
</dbReference>
<dbReference type="PANTHER" id="PTHR48048">
    <property type="entry name" value="GLYCOSYLTRANSFERASE"/>
    <property type="match status" value="1"/>
</dbReference>
<organism evidence="8 9">
    <name type="scientific">Manihot esculenta</name>
    <name type="common">Cassava</name>
    <name type="synonym">Jatropha manihot</name>
    <dbReference type="NCBI Taxonomy" id="3983"/>
    <lineage>
        <taxon>Eukaryota</taxon>
        <taxon>Viridiplantae</taxon>
        <taxon>Streptophyta</taxon>
        <taxon>Embryophyta</taxon>
        <taxon>Tracheophyta</taxon>
        <taxon>Spermatophyta</taxon>
        <taxon>Magnoliopsida</taxon>
        <taxon>eudicotyledons</taxon>
        <taxon>Gunneridae</taxon>
        <taxon>Pentapetalae</taxon>
        <taxon>rosids</taxon>
        <taxon>fabids</taxon>
        <taxon>Malpighiales</taxon>
        <taxon>Euphorbiaceae</taxon>
        <taxon>Crotonoideae</taxon>
        <taxon>Manihoteae</taxon>
        <taxon>Manihot</taxon>
    </lineage>
</organism>
<keyword evidence="3 6" id="KW-0328">Glycosyltransferase</keyword>
<evidence type="ECO:0000313" key="9">
    <source>
        <dbReference type="Proteomes" id="UP000091857"/>
    </source>
</evidence>
<name>A0A2C9U3V0_MANES</name>
<dbReference type="Gramene" id="Manes.18G104600.1.v8.1">
    <property type="protein sequence ID" value="Manes.18G104600.1.v8.1.CDS.1"/>
    <property type="gene ID" value="Manes.18G104600.v8.1"/>
</dbReference>
<dbReference type="OrthoDB" id="5835829at2759"/>
<dbReference type="Pfam" id="PF00201">
    <property type="entry name" value="UDPGT"/>
    <property type="match status" value="1"/>
</dbReference>
<keyword evidence="4 6" id="KW-0808">Transferase</keyword>
<sequence>MRDTIVLCPAPTMGHVVSMVELGKLILHRYRHRFSITILLITVEFFETPGLVSYINAISQTYPSISFRRYPPVSYDTTINRSKPAVLFECILLNKPNVLDSLQEISKKDKISAFVIDLFCTSALSLGKDLKIPTYYFFTSGAGCLSAFLYFPKIHEQYDENFKDLANTVLYFPNLPPLKAVHMPEPMLSRDDPSYYDLLYFCSNLPKADGIIVNSFNDLEPKAVKTIADGVCVPDAPTPPIYYIGPLIDQGSSAAQHDCLSWLDKQPSKSVVFLCFGSRGSFSVEQVKEMANGLERSGQRFLWVVKNLPYDEKSKQTEDMGDFELEAMLPEGFLNRVKDRAMVVKSWAPQVAVLNHDSVGGFVTHCGWNSVLEAVVAGVPMVGWPLYAEQHLNRNILVEDMKMAIAVEQREEDGFVRGDELERRLRELMESNKGKKLREKTWEMKQKSLEAWAESGSSIRALDKLVGQWK</sequence>
<evidence type="ECO:0000256" key="5">
    <source>
        <dbReference type="ARBA" id="ARBA00047606"/>
    </source>
</evidence>
<dbReference type="GO" id="GO:0047213">
    <property type="term" value="F:anthocyanidin 3-O-glucosyltransferase activity"/>
    <property type="evidence" value="ECO:0007669"/>
    <property type="project" value="UniProtKB-EC"/>
</dbReference>
<dbReference type="AlphaFoldDB" id="A0A2C9U3V0"/>
<keyword evidence="9" id="KW-1185">Reference proteome</keyword>
<reference evidence="9" key="1">
    <citation type="journal article" date="2016" name="Nat. Biotechnol.">
        <title>Sequencing wild and cultivated cassava and related species reveals extensive interspecific hybridization and genetic diversity.</title>
        <authorList>
            <person name="Bredeson J.V."/>
            <person name="Lyons J.B."/>
            <person name="Prochnik S.E."/>
            <person name="Wu G.A."/>
            <person name="Ha C.M."/>
            <person name="Edsinger-Gonzales E."/>
            <person name="Grimwood J."/>
            <person name="Schmutz J."/>
            <person name="Rabbi I.Y."/>
            <person name="Egesi C."/>
            <person name="Nauluvula P."/>
            <person name="Lebot V."/>
            <person name="Ndunguru J."/>
            <person name="Mkamilo G."/>
            <person name="Bart R.S."/>
            <person name="Setter T.L."/>
            <person name="Gleadow R.M."/>
            <person name="Kulakow P."/>
            <person name="Ferguson M.E."/>
            <person name="Rounsley S."/>
            <person name="Rokhsar D.S."/>
        </authorList>
    </citation>
    <scope>NUCLEOTIDE SEQUENCE [LARGE SCALE GENOMIC DNA]</scope>
    <source>
        <strain evidence="9">cv. AM560-2</strain>
    </source>
</reference>
<dbReference type="EC" id="2.4.1.-" evidence="7"/>
<evidence type="ECO:0000313" key="8">
    <source>
        <dbReference type="EMBL" id="OAY23754.1"/>
    </source>
</evidence>
<dbReference type="GO" id="GO:0016757">
    <property type="term" value="F:glycosyltransferase activity"/>
    <property type="evidence" value="ECO:0000318"/>
    <property type="project" value="GO_Central"/>
</dbReference>
<evidence type="ECO:0000256" key="1">
    <source>
        <dbReference type="ARBA" id="ARBA00004935"/>
    </source>
</evidence>
<dbReference type="STRING" id="3983.A0A2C9U3V0"/>
<dbReference type="InterPro" id="IPR002213">
    <property type="entry name" value="UDP_glucos_trans"/>
</dbReference>
<dbReference type="InterPro" id="IPR035595">
    <property type="entry name" value="UDP_glycos_trans_CS"/>
</dbReference>
<dbReference type="PROSITE" id="PS00375">
    <property type="entry name" value="UDPGT"/>
    <property type="match status" value="1"/>
</dbReference>
<dbReference type="Gene3D" id="3.40.50.2000">
    <property type="entry name" value="Glycogen Phosphorylase B"/>
    <property type="match status" value="2"/>
</dbReference>
<comment type="similarity">
    <text evidence="2 6">Belongs to the UDP-glycosyltransferase family.</text>
</comment>
<dbReference type="UniPathway" id="UPA00009"/>
<dbReference type="Proteomes" id="UP000091857">
    <property type="component" value="Chromosome 18"/>
</dbReference>
<dbReference type="GO" id="GO:0009718">
    <property type="term" value="P:anthocyanin-containing compound biosynthetic process"/>
    <property type="evidence" value="ECO:0007669"/>
    <property type="project" value="UniProtKB-UniPathway"/>
</dbReference>
<accession>A0A2C9U3V0</accession>
<evidence type="ECO:0000256" key="4">
    <source>
        <dbReference type="ARBA" id="ARBA00022679"/>
    </source>
</evidence>
<dbReference type="SUPFAM" id="SSF53756">
    <property type="entry name" value="UDP-Glycosyltransferase/glycogen phosphorylase"/>
    <property type="match status" value="1"/>
</dbReference>
<protein>
    <recommendedName>
        <fullName evidence="7">Glycosyltransferase</fullName>
        <ecNumber evidence="7">2.4.1.-</ecNumber>
    </recommendedName>
</protein>
<comment type="catalytic activity">
    <reaction evidence="5">
        <text>an anthocyanidin + UDP-alpha-D-glucose + H(+) = an anthocyanidin 3-O-beta-D-glucoside + UDP</text>
        <dbReference type="Rhea" id="RHEA:20093"/>
        <dbReference type="ChEBI" id="CHEBI:15378"/>
        <dbReference type="ChEBI" id="CHEBI:16307"/>
        <dbReference type="ChEBI" id="CHEBI:58223"/>
        <dbReference type="ChEBI" id="CHEBI:58885"/>
        <dbReference type="ChEBI" id="CHEBI:143576"/>
        <dbReference type="EC" id="2.4.1.115"/>
    </reaction>
</comment>
<dbReference type="PANTHER" id="PTHR48048:SF20">
    <property type="entry name" value="GLYCOSYLTRANSFERASE"/>
    <property type="match status" value="1"/>
</dbReference>